<dbReference type="Pfam" id="PF25925">
    <property type="entry name" value="DUF7970"/>
    <property type="match status" value="1"/>
</dbReference>
<name>M0IJ77_9EURY</name>
<reference evidence="2 3" key="1">
    <citation type="journal article" date="2014" name="PLoS Genet.">
        <title>Phylogenetically driven sequencing of extremely halophilic archaea reveals strategies for static and dynamic osmo-response.</title>
        <authorList>
            <person name="Becker E.A."/>
            <person name="Seitzer P.M."/>
            <person name="Tritt A."/>
            <person name="Larsen D."/>
            <person name="Krusor M."/>
            <person name="Yao A.I."/>
            <person name="Wu D."/>
            <person name="Madern D."/>
            <person name="Eisen J.A."/>
            <person name="Darling A.E."/>
            <person name="Facciotti M.T."/>
        </authorList>
    </citation>
    <scope>NUCLEOTIDE SEQUENCE [LARGE SCALE GENOMIC DNA]</scope>
    <source>
        <strain evidence="2 3">ATCC BAA-1512</strain>
    </source>
</reference>
<dbReference type="EMBL" id="AOLN01000010">
    <property type="protein sequence ID" value="ELZ95918.1"/>
    <property type="molecule type" value="Genomic_DNA"/>
</dbReference>
<dbReference type="RefSeq" id="WP_008319422.1">
    <property type="nucleotide sequence ID" value="NZ_AOLN01000010.1"/>
</dbReference>
<evidence type="ECO:0000313" key="3">
    <source>
        <dbReference type="Proteomes" id="UP000011550"/>
    </source>
</evidence>
<organism evidence="2 3">
    <name type="scientific">Haloferax mucosum ATCC BAA-1512</name>
    <dbReference type="NCBI Taxonomy" id="662479"/>
    <lineage>
        <taxon>Archaea</taxon>
        <taxon>Methanobacteriati</taxon>
        <taxon>Methanobacteriota</taxon>
        <taxon>Stenosarchaea group</taxon>
        <taxon>Halobacteria</taxon>
        <taxon>Halobacteriales</taxon>
        <taxon>Haloferacaceae</taxon>
        <taxon>Haloferax</taxon>
    </lineage>
</organism>
<evidence type="ECO:0000256" key="1">
    <source>
        <dbReference type="SAM" id="MobiDB-lite"/>
    </source>
</evidence>
<dbReference type="Proteomes" id="UP000011550">
    <property type="component" value="Unassembled WGS sequence"/>
</dbReference>
<proteinExistence type="predicted"/>
<dbReference type="PATRIC" id="fig|662479.7.peg.1313"/>
<dbReference type="InterPro" id="IPR058276">
    <property type="entry name" value="DUF7970"/>
</dbReference>
<dbReference type="AlphaFoldDB" id="M0IJ77"/>
<feature type="compositionally biased region" description="Acidic residues" evidence="1">
    <location>
        <begin position="1"/>
        <end position="45"/>
    </location>
</feature>
<sequence>MSDDPFGDLDAAMGDESDSESTTEPEVDDGAPTAEETESDVADEPADPRKSPAFEFDETVHKALYVLGAVATEFDDIITYDVERELTRDHGLQNIKKSELHNAALSVVAEHPELIVEQVLEQRGIDSE</sequence>
<evidence type="ECO:0000313" key="2">
    <source>
        <dbReference type="EMBL" id="ELZ95918.1"/>
    </source>
</evidence>
<keyword evidence="3" id="KW-1185">Reference proteome</keyword>
<protein>
    <submittedName>
        <fullName evidence="2">Uncharacterized protein</fullName>
    </submittedName>
</protein>
<feature type="region of interest" description="Disordered" evidence="1">
    <location>
        <begin position="1"/>
        <end position="55"/>
    </location>
</feature>
<comment type="caution">
    <text evidence="2">The sequence shown here is derived from an EMBL/GenBank/DDBJ whole genome shotgun (WGS) entry which is preliminary data.</text>
</comment>
<accession>M0IJ77</accession>
<gene>
    <name evidence="2" type="ORF">C440_06497</name>
</gene>
<dbReference type="OrthoDB" id="292995at2157"/>